<dbReference type="Proteomes" id="UP000289738">
    <property type="component" value="Chromosome A01"/>
</dbReference>
<proteinExistence type="predicted"/>
<sequence>MASYRKTYNHHINPIPGQPLWEQAEDCNRPHAPKIKTKHGKLKTKRRMDANEKSCFGTKKPKVDPKLLSNTEDVVHLKRQLGTFTCSFYGEKGHTKRGYKKKRNADAVAVAEAAEKKKKDEGHLRLSSKLSSPKTMVTKLMWKAIPWRSRYLNLLLLTKRILKR</sequence>
<reference evidence="1 2" key="1">
    <citation type="submission" date="2019-01" db="EMBL/GenBank/DDBJ databases">
        <title>Sequencing of cultivated peanut Arachis hypogaea provides insights into genome evolution and oil improvement.</title>
        <authorList>
            <person name="Chen X."/>
        </authorList>
    </citation>
    <scope>NUCLEOTIDE SEQUENCE [LARGE SCALE GENOMIC DNA]</scope>
    <source>
        <strain evidence="2">cv. Fuhuasheng</strain>
        <tissue evidence="1">Leaves</tissue>
    </source>
</reference>
<dbReference type="AlphaFoldDB" id="A0A445EMB1"/>
<protein>
    <submittedName>
        <fullName evidence="1">Uncharacterized protein</fullName>
    </submittedName>
</protein>
<dbReference type="EMBL" id="SDMP01000001">
    <property type="protein sequence ID" value="RYR76578.1"/>
    <property type="molecule type" value="Genomic_DNA"/>
</dbReference>
<gene>
    <name evidence="1" type="ORF">Ahy_A01g001157</name>
</gene>
<accession>A0A445EMB1</accession>
<keyword evidence="2" id="KW-1185">Reference proteome</keyword>
<organism evidence="1 2">
    <name type="scientific">Arachis hypogaea</name>
    <name type="common">Peanut</name>
    <dbReference type="NCBI Taxonomy" id="3818"/>
    <lineage>
        <taxon>Eukaryota</taxon>
        <taxon>Viridiplantae</taxon>
        <taxon>Streptophyta</taxon>
        <taxon>Embryophyta</taxon>
        <taxon>Tracheophyta</taxon>
        <taxon>Spermatophyta</taxon>
        <taxon>Magnoliopsida</taxon>
        <taxon>eudicotyledons</taxon>
        <taxon>Gunneridae</taxon>
        <taxon>Pentapetalae</taxon>
        <taxon>rosids</taxon>
        <taxon>fabids</taxon>
        <taxon>Fabales</taxon>
        <taxon>Fabaceae</taxon>
        <taxon>Papilionoideae</taxon>
        <taxon>50 kb inversion clade</taxon>
        <taxon>dalbergioids sensu lato</taxon>
        <taxon>Dalbergieae</taxon>
        <taxon>Pterocarpus clade</taxon>
        <taxon>Arachis</taxon>
    </lineage>
</organism>
<name>A0A445EMB1_ARAHY</name>
<comment type="caution">
    <text evidence="1">The sequence shown here is derived from an EMBL/GenBank/DDBJ whole genome shotgun (WGS) entry which is preliminary data.</text>
</comment>
<evidence type="ECO:0000313" key="2">
    <source>
        <dbReference type="Proteomes" id="UP000289738"/>
    </source>
</evidence>
<evidence type="ECO:0000313" key="1">
    <source>
        <dbReference type="EMBL" id="RYR76578.1"/>
    </source>
</evidence>